<feature type="transmembrane region" description="Helical" evidence="1">
    <location>
        <begin position="158"/>
        <end position="176"/>
    </location>
</feature>
<protein>
    <recommendedName>
        <fullName evidence="4">Protein rolling stone</fullName>
    </recommendedName>
</protein>
<feature type="transmembrane region" description="Helical" evidence="1">
    <location>
        <begin position="42"/>
        <end position="64"/>
    </location>
</feature>
<dbReference type="PANTHER" id="PTHR12242">
    <property type="entry name" value="OS02G0130600 PROTEIN-RELATED"/>
    <property type="match status" value="1"/>
</dbReference>
<keyword evidence="1" id="KW-0812">Transmembrane</keyword>
<keyword evidence="1" id="KW-0472">Membrane</keyword>
<dbReference type="Pfam" id="PF21534">
    <property type="entry name" value="Rost"/>
    <property type="match status" value="1"/>
</dbReference>
<keyword evidence="3" id="KW-1185">Reference proteome</keyword>
<comment type="caution">
    <text evidence="2">The sequence shown here is derived from an EMBL/GenBank/DDBJ whole genome shotgun (WGS) entry which is preliminary data.</text>
</comment>
<dbReference type="PANTHER" id="PTHR12242:SF49">
    <property type="entry name" value="HEADBUTT, ISOFORM E"/>
    <property type="match status" value="1"/>
</dbReference>
<keyword evidence="1" id="KW-1133">Transmembrane helix</keyword>
<sequence>MGAIKKYCKKEFQIQKFKFEYDDGEDFCIGCFQQNRSCLPLLIIRGLLFLCSVAIVVSSIVLVSETGKGAFWPIYLTHWGIFLMMVSTGFGFGISLHRYMKGPIDTSFGLPWYIIVYWLLYNVAVPLAVFITVFYWAFLSGLADSEEVAGLEFAPNKVLDIFIHAINSVVMLLLLLTSRHPMYLLHFYNVFGVALIYMFFSIIYWAAGGTDQFGHTFIYPMLDWEQPAVASIAVVFCAVLIIIVHVIITLLSVARDALGKRYRNDNSIDFSSNMYS</sequence>
<feature type="transmembrane region" description="Helical" evidence="1">
    <location>
        <begin position="183"/>
        <end position="207"/>
    </location>
</feature>
<evidence type="ECO:0008006" key="4">
    <source>
        <dbReference type="Google" id="ProtNLM"/>
    </source>
</evidence>
<name>A0A9P0TQ32_PIEBR</name>
<dbReference type="EMBL" id="CALOZG010000013">
    <property type="protein sequence ID" value="CAH4031331.1"/>
    <property type="molecule type" value="Genomic_DNA"/>
</dbReference>
<evidence type="ECO:0000313" key="3">
    <source>
        <dbReference type="Proteomes" id="UP001152562"/>
    </source>
</evidence>
<dbReference type="GO" id="GO:0016020">
    <property type="term" value="C:membrane"/>
    <property type="evidence" value="ECO:0007669"/>
    <property type="project" value="TreeGrafter"/>
</dbReference>
<evidence type="ECO:0000313" key="2">
    <source>
        <dbReference type="EMBL" id="CAH4031331.1"/>
    </source>
</evidence>
<accession>A0A9P0TQ32</accession>
<feature type="transmembrane region" description="Helical" evidence="1">
    <location>
        <begin position="115"/>
        <end position="138"/>
    </location>
</feature>
<evidence type="ECO:0000256" key="1">
    <source>
        <dbReference type="SAM" id="Phobius"/>
    </source>
</evidence>
<proteinExistence type="predicted"/>
<organism evidence="2 3">
    <name type="scientific">Pieris brassicae</name>
    <name type="common">White butterfly</name>
    <name type="synonym">Large white butterfly</name>
    <dbReference type="NCBI Taxonomy" id="7116"/>
    <lineage>
        <taxon>Eukaryota</taxon>
        <taxon>Metazoa</taxon>
        <taxon>Ecdysozoa</taxon>
        <taxon>Arthropoda</taxon>
        <taxon>Hexapoda</taxon>
        <taxon>Insecta</taxon>
        <taxon>Pterygota</taxon>
        <taxon>Neoptera</taxon>
        <taxon>Endopterygota</taxon>
        <taxon>Lepidoptera</taxon>
        <taxon>Glossata</taxon>
        <taxon>Ditrysia</taxon>
        <taxon>Papilionoidea</taxon>
        <taxon>Pieridae</taxon>
        <taxon>Pierinae</taxon>
        <taxon>Pieris</taxon>
    </lineage>
</organism>
<dbReference type="InterPro" id="IPR049352">
    <property type="entry name" value="Rost"/>
</dbReference>
<feature type="transmembrane region" description="Helical" evidence="1">
    <location>
        <begin position="227"/>
        <end position="253"/>
    </location>
</feature>
<dbReference type="AlphaFoldDB" id="A0A9P0TQ32"/>
<dbReference type="Proteomes" id="UP001152562">
    <property type="component" value="Unassembled WGS sequence"/>
</dbReference>
<feature type="transmembrane region" description="Helical" evidence="1">
    <location>
        <begin position="70"/>
        <end position="94"/>
    </location>
</feature>
<reference evidence="2" key="1">
    <citation type="submission" date="2022-05" db="EMBL/GenBank/DDBJ databases">
        <authorList>
            <person name="Okamura Y."/>
        </authorList>
    </citation>
    <scope>NUCLEOTIDE SEQUENCE</scope>
</reference>
<gene>
    <name evidence="2" type="ORF">PIBRA_LOCUS7865</name>
</gene>